<keyword evidence="2" id="KW-0732">Signal</keyword>
<evidence type="ECO:0000256" key="1">
    <source>
        <dbReference type="SAM" id="MobiDB-lite"/>
    </source>
</evidence>
<proteinExistence type="predicted"/>
<dbReference type="EMBL" id="JACJTB010000003">
    <property type="protein sequence ID" value="MBD2593713.1"/>
    <property type="molecule type" value="Genomic_DNA"/>
</dbReference>
<accession>A0ABR8FTY6</accession>
<evidence type="ECO:0000313" key="4">
    <source>
        <dbReference type="Proteomes" id="UP000603457"/>
    </source>
</evidence>
<name>A0ABR8FTY6_9NOSO</name>
<comment type="caution">
    <text evidence="3">The sequence shown here is derived from an EMBL/GenBank/DDBJ whole genome shotgun (WGS) entry which is preliminary data.</text>
</comment>
<keyword evidence="4" id="KW-1185">Reference proteome</keyword>
<dbReference type="Proteomes" id="UP000603457">
    <property type="component" value="Unassembled WGS sequence"/>
</dbReference>
<protein>
    <submittedName>
        <fullName evidence="3">Uncharacterized protein</fullName>
    </submittedName>
</protein>
<dbReference type="RefSeq" id="WP_190966642.1">
    <property type="nucleotide sequence ID" value="NZ_JACJTB010000003.1"/>
</dbReference>
<feature type="chain" id="PRO_5046781040" evidence="2">
    <location>
        <begin position="26"/>
        <end position="119"/>
    </location>
</feature>
<reference evidence="3 4" key="1">
    <citation type="journal article" date="2020" name="ISME J.">
        <title>Comparative genomics reveals insights into cyanobacterial evolution and habitat adaptation.</title>
        <authorList>
            <person name="Chen M.Y."/>
            <person name="Teng W.K."/>
            <person name="Zhao L."/>
            <person name="Hu C.X."/>
            <person name="Zhou Y.K."/>
            <person name="Han B.P."/>
            <person name="Song L.R."/>
            <person name="Shu W.S."/>
        </authorList>
    </citation>
    <scope>NUCLEOTIDE SEQUENCE [LARGE SCALE GENOMIC DNA]</scope>
    <source>
        <strain evidence="3 4">FACHB-130</strain>
    </source>
</reference>
<evidence type="ECO:0000256" key="2">
    <source>
        <dbReference type="SAM" id="SignalP"/>
    </source>
</evidence>
<feature type="signal peptide" evidence="2">
    <location>
        <begin position="1"/>
        <end position="25"/>
    </location>
</feature>
<feature type="region of interest" description="Disordered" evidence="1">
    <location>
        <begin position="62"/>
        <end position="86"/>
    </location>
</feature>
<organism evidence="3 4">
    <name type="scientific">Nostoc spongiaeforme FACHB-130</name>
    <dbReference type="NCBI Taxonomy" id="1357510"/>
    <lineage>
        <taxon>Bacteria</taxon>
        <taxon>Bacillati</taxon>
        <taxon>Cyanobacteriota</taxon>
        <taxon>Cyanophyceae</taxon>
        <taxon>Nostocales</taxon>
        <taxon>Nostocaceae</taxon>
        <taxon>Nostoc</taxon>
    </lineage>
</organism>
<evidence type="ECO:0000313" key="3">
    <source>
        <dbReference type="EMBL" id="MBD2593713.1"/>
    </source>
</evidence>
<sequence length="119" mass="13521">MLQKRYLVSIFSIAALGLASLPAYADTNQTSTQIINQNAAAVGDENYIDQRAEQINIQNSRQRIRGRRSGGRVNQDNAQFTGQSAGAVNYRNNIRQGSRTINIQRNSIRRDRNRRYSDY</sequence>
<feature type="compositionally biased region" description="Polar residues" evidence="1">
    <location>
        <begin position="74"/>
        <end position="86"/>
    </location>
</feature>
<gene>
    <name evidence="3" type="ORF">H6G74_05135</name>
</gene>